<dbReference type="AlphaFoldDB" id="E6PJI2"/>
<comment type="caution">
    <text evidence="1">The sequence shown here is derived from an EMBL/GenBank/DDBJ whole genome shotgun (WGS) entry which is preliminary data.</text>
</comment>
<dbReference type="SUPFAM" id="SSF101874">
    <property type="entry name" value="YceI-like"/>
    <property type="match status" value="1"/>
</dbReference>
<name>E6PJI2_9ZZZZ</name>
<reference evidence="1" key="1">
    <citation type="submission" date="2009-10" db="EMBL/GenBank/DDBJ databases">
        <title>Diversity of trophic interactions inside an arsenic-rich microbial ecosystem.</title>
        <authorList>
            <person name="Bertin P.N."/>
            <person name="Heinrich-Salmeron A."/>
            <person name="Pelletier E."/>
            <person name="Goulhen-Chollet F."/>
            <person name="Arsene-Ploetze F."/>
            <person name="Gallien S."/>
            <person name="Calteau A."/>
            <person name="Vallenet D."/>
            <person name="Casiot C."/>
            <person name="Chane-Woon-Ming B."/>
            <person name="Giloteaux L."/>
            <person name="Barakat M."/>
            <person name="Bonnefoy V."/>
            <person name="Bruneel O."/>
            <person name="Chandler M."/>
            <person name="Cleiss J."/>
            <person name="Duran R."/>
            <person name="Elbaz-Poulichet F."/>
            <person name="Fonknechten N."/>
            <person name="Lauga B."/>
            <person name="Mornico D."/>
            <person name="Ortet P."/>
            <person name="Schaeffer C."/>
            <person name="Siguier P."/>
            <person name="Alexander Thil Smith A."/>
            <person name="Van Dorsselaer A."/>
            <person name="Weissenbach J."/>
            <person name="Medigue C."/>
            <person name="Le Paslier D."/>
        </authorList>
    </citation>
    <scope>NUCLEOTIDE SEQUENCE</scope>
</reference>
<proteinExistence type="predicted"/>
<sequence length="50" mass="5374">MVQLEGAGKVPYLPKPWGGYLTGFVATATIDRMDFGMSAYPSGLSHKGNR</sequence>
<evidence type="ECO:0000313" key="1">
    <source>
        <dbReference type="EMBL" id="CBH95083.1"/>
    </source>
</evidence>
<gene>
    <name evidence="1" type="ORF">CARN2_0470</name>
</gene>
<dbReference type="InterPro" id="IPR036761">
    <property type="entry name" value="TTHA0802/YceI-like_sf"/>
</dbReference>
<protein>
    <submittedName>
        <fullName evidence="1">Putative YceI like family protein</fullName>
    </submittedName>
</protein>
<dbReference type="EMBL" id="CABM01000001">
    <property type="protein sequence ID" value="CBH95083.1"/>
    <property type="molecule type" value="Genomic_DNA"/>
</dbReference>
<organism evidence="1">
    <name type="scientific">mine drainage metagenome</name>
    <dbReference type="NCBI Taxonomy" id="410659"/>
    <lineage>
        <taxon>unclassified sequences</taxon>
        <taxon>metagenomes</taxon>
        <taxon>ecological metagenomes</taxon>
    </lineage>
</organism>
<accession>E6PJI2</accession>